<evidence type="ECO:0000256" key="1">
    <source>
        <dbReference type="ARBA" id="ARBA00004430"/>
    </source>
</evidence>
<dbReference type="InterPro" id="IPR032675">
    <property type="entry name" value="LRR_dom_sf"/>
</dbReference>
<sequence>MNHENSPSEPNEQLTVEHAGPSQDNAPAKKQMEIIPPLPSLFPLPEPQDGVLDLTGAQLHSLDEVVLDDSLTDLDLTCNRLNEIEQCVLNLPGLTSLSFRQNLLSDASAITELKSRTGLQQLIFHDNHLNQIPSLGSFASLARLELSYNEFRSLQPLEELASVPLVELFAANNKITSCDGLASLSQLQVLELGSNRIKKIEQLEGKDQLRQIWLGKNRIESLIGFPTLLNLTILALPNNRLTSMKGVESCVNLEELYLSFNGIQQIEGLDTLARLKILDLAANMIERVTGLEHLKELTDLWLNDNKIASFDGMQEALASQRQSLTCIYLENNPLHTRSPLYRATVLEMFPNLQQLDSNDVVR</sequence>
<dbReference type="InterPro" id="IPR003591">
    <property type="entry name" value="Leu-rich_rpt_typical-subtyp"/>
</dbReference>
<dbReference type="GO" id="GO:0005930">
    <property type="term" value="C:axoneme"/>
    <property type="evidence" value="ECO:0007669"/>
    <property type="project" value="UniProtKB-SubCell"/>
</dbReference>
<dbReference type="PROSITE" id="PS51450">
    <property type="entry name" value="LRR"/>
    <property type="match status" value="6"/>
</dbReference>
<keyword evidence="2" id="KW-0433">Leucine-rich repeat</keyword>
<dbReference type="SUPFAM" id="SSF52058">
    <property type="entry name" value="L domain-like"/>
    <property type="match status" value="1"/>
</dbReference>
<evidence type="ECO:0000256" key="4">
    <source>
        <dbReference type="SAM" id="MobiDB-lite"/>
    </source>
</evidence>
<name>A0A061S7B2_9CHLO</name>
<protein>
    <submittedName>
        <fullName evidence="5">Protein phosphatase 1 regulatory subunit 7</fullName>
    </submittedName>
</protein>
<keyword evidence="3" id="KW-0677">Repeat</keyword>
<reference evidence="5" key="1">
    <citation type="submission" date="2014-05" db="EMBL/GenBank/DDBJ databases">
        <title>The transcriptome of the halophilic microalga Tetraselmis sp. GSL018 isolated from the Great Salt Lake, Utah.</title>
        <authorList>
            <person name="Jinkerson R.E."/>
            <person name="D'Adamo S."/>
            <person name="Posewitz M.C."/>
        </authorList>
    </citation>
    <scope>NUCLEOTIDE SEQUENCE</scope>
    <source>
        <strain evidence="5">GSL018</strain>
    </source>
</reference>
<dbReference type="Pfam" id="PF12799">
    <property type="entry name" value="LRR_4"/>
    <property type="match status" value="2"/>
</dbReference>
<evidence type="ECO:0000256" key="3">
    <source>
        <dbReference type="ARBA" id="ARBA00022737"/>
    </source>
</evidence>
<dbReference type="AlphaFoldDB" id="A0A061S7B2"/>
<organism evidence="5">
    <name type="scientific">Tetraselmis sp. GSL018</name>
    <dbReference type="NCBI Taxonomy" id="582737"/>
    <lineage>
        <taxon>Eukaryota</taxon>
        <taxon>Viridiplantae</taxon>
        <taxon>Chlorophyta</taxon>
        <taxon>core chlorophytes</taxon>
        <taxon>Chlorodendrophyceae</taxon>
        <taxon>Chlorodendrales</taxon>
        <taxon>Chlorodendraceae</taxon>
        <taxon>Tetraselmis</taxon>
    </lineage>
</organism>
<dbReference type="EMBL" id="GBEZ01006620">
    <property type="protein sequence ID" value="JAC78790.1"/>
    <property type="molecule type" value="Transcribed_RNA"/>
</dbReference>
<dbReference type="Gene3D" id="3.80.10.10">
    <property type="entry name" value="Ribonuclease Inhibitor"/>
    <property type="match status" value="3"/>
</dbReference>
<dbReference type="InterPro" id="IPR001611">
    <property type="entry name" value="Leu-rich_rpt"/>
</dbReference>
<dbReference type="InterPro" id="IPR025875">
    <property type="entry name" value="Leu-rich_rpt_4"/>
</dbReference>
<feature type="region of interest" description="Disordered" evidence="4">
    <location>
        <begin position="1"/>
        <end position="29"/>
    </location>
</feature>
<dbReference type="InterPro" id="IPR042655">
    <property type="entry name" value="LRC72"/>
</dbReference>
<comment type="subcellular location">
    <subcellularLocation>
        <location evidence="1">Cytoplasm</location>
        <location evidence="1">Cytoskeleton</location>
        <location evidence="1">Cilium axoneme</location>
    </subcellularLocation>
</comment>
<feature type="compositionally biased region" description="Polar residues" evidence="4">
    <location>
        <begin position="1"/>
        <end position="14"/>
    </location>
</feature>
<dbReference type="FunFam" id="3.80.10.10:FF:000312">
    <property type="entry name" value="Protein phosphatases pp1 regulatory subunit, putative"/>
    <property type="match status" value="1"/>
</dbReference>
<evidence type="ECO:0000313" key="5">
    <source>
        <dbReference type="EMBL" id="JAC78790.1"/>
    </source>
</evidence>
<proteinExistence type="predicted"/>
<dbReference type="SMART" id="SM00369">
    <property type="entry name" value="LRR_TYP"/>
    <property type="match status" value="6"/>
</dbReference>
<evidence type="ECO:0000256" key="2">
    <source>
        <dbReference type="ARBA" id="ARBA00022614"/>
    </source>
</evidence>
<dbReference type="SMART" id="SM00365">
    <property type="entry name" value="LRR_SD22"/>
    <property type="match status" value="9"/>
</dbReference>
<dbReference type="PANTHER" id="PTHR46759:SF1">
    <property type="entry name" value="LEUCINE-RICH REPEAT-CONTAINING PROTEIN 72"/>
    <property type="match status" value="1"/>
</dbReference>
<accession>A0A061S7B2</accession>
<dbReference type="PANTHER" id="PTHR46759">
    <property type="entry name" value="LEUCINE-RICH REPEAT-CONTAINING PROTEIN 72"/>
    <property type="match status" value="1"/>
</dbReference>
<gene>
    <name evidence="5" type="primary">PPP1R7</name>
    <name evidence="5" type="ORF">TSPGSL018_14296</name>
</gene>